<feature type="transmembrane region" description="Helical" evidence="1">
    <location>
        <begin position="71"/>
        <end position="90"/>
    </location>
</feature>
<keyword evidence="1" id="KW-1133">Transmembrane helix</keyword>
<dbReference type="Proteomes" id="UP001642483">
    <property type="component" value="Unassembled WGS sequence"/>
</dbReference>
<evidence type="ECO:0000313" key="2">
    <source>
        <dbReference type="EMBL" id="CAK8691846.1"/>
    </source>
</evidence>
<organism evidence="2 3">
    <name type="scientific">Clavelina lepadiformis</name>
    <name type="common">Light-bulb sea squirt</name>
    <name type="synonym">Ascidia lepadiformis</name>
    <dbReference type="NCBI Taxonomy" id="159417"/>
    <lineage>
        <taxon>Eukaryota</taxon>
        <taxon>Metazoa</taxon>
        <taxon>Chordata</taxon>
        <taxon>Tunicata</taxon>
        <taxon>Ascidiacea</taxon>
        <taxon>Aplousobranchia</taxon>
        <taxon>Clavelinidae</taxon>
        <taxon>Clavelina</taxon>
    </lineage>
</organism>
<keyword evidence="3" id="KW-1185">Reference proteome</keyword>
<evidence type="ECO:0008006" key="4">
    <source>
        <dbReference type="Google" id="ProtNLM"/>
    </source>
</evidence>
<comment type="caution">
    <text evidence="2">The sequence shown here is derived from an EMBL/GenBank/DDBJ whole genome shotgun (WGS) entry which is preliminary data.</text>
</comment>
<feature type="transmembrane region" description="Helical" evidence="1">
    <location>
        <begin position="235"/>
        <end position="256"/>
    </location>
</feature>
<gene>
    <name evidence="2" type="ORF">CVLEPA_LOCUS24596</name>
</gene>
<feature type="transmembrane region" description="Helical" evidence="1">
    <location>
        <begin position="105"/>
        <end position="126"/>
    </location>
</feature>
<protein>
    <recommendedName>
        <fullName evidence="4">G-protein coupled receptors family 3 profile domain-containing protein</fullName>
    </recommendedName>
</protein>
<accession>A0ABP0GLU7</accession>
<proteinExistence type="predicted"/>
<reference evidence="2 3" key="1">
    <citation type="submission" date="2024-02" db="EMBL/GenBank/DDBJ databases">
        <authorList>
            <person name="Daric V."/>
            <person name="Darras S."/>
        </authorList>
    </citation>
    <scope>NUCLEOTIDE SEQUENCE [LARGE SCALE GENOMIC DNA]</scope>
</reference>
<keyword evidence="1" id="KW-0472">Membrane</keyword>
<dbReference type="EMBL" id="CAWYQH010000125">
    <property type="protein sequence ID" value="CAK8691846.1"/>
    <property type="molecule type" value="Genomic_DNA"/>
</dbReference>
<evidence type="ECO:0000313" key="3">
    <source>
        <dbReference type="Proteomes" id="UP001642483"/>
    </source>
</evidence>
<name>A0ABP0GLU7_CLALP</name>
<feature type="transmembrane region" description="Helical" evidence="1">
    <location>
        <begin position="147"/>
        <end position="172"/>
    </location>
</feature>
<sequence>MTNQSVKLAVTGKTTAAILMTSLSQEIDFNGGDSELLQAVVIVLIIIGLYLATITSYYLHKHNNRRLKLSNSLLCATACVLFLQTCWFQVEVTIKHYTDAFCQAYSIVNIIVATCQRTVIYGVLWIRQRGIYKNPLQKIRGKTVEPISNGTITGIIVFAIAQVVLLSSISQLATEIPSPGCHSETITDIRDVLLPMIFGISSLFQIVLLVLTLYPMVKHMRSKTVNKKRAQLGRVATRLAICTTVCVIVDVIFLIITQTKPDDAAVNFIPICYAFNIAVNIAATLCSFFNYSLRLWPFVRVAELDDATPQPTGSQSRDNSVIFHSQASVRSNKNKLVVVVVEE</sequence>
<keyword evidence="1" id="KW-0812">Transmembrane</keyword>
<feature type="transmembrane region" description="Helical" evidence="1">
    <location>
        <begin position="192"/>
        <end position="214"/>
    </location>
</feature>
<feature type="transmembrane region" description="Helical" evidence="1">
    <location>
        <begin position="268"/>
        <end position="291"/>
    </location>
</feature>
<feature type="transmembrane region" description="Helical" evidence="1">
    <location>
        <begin position="36"/>
        <end position="59"/>
    </location>
</feature>
<evidence type="ECO:0000256" key="1">
    <source>
        <dbReference type="SAM" id="Phobius"/>
    </source>
</evidence>